<organism evidence="2 3">
    <name type="scientific">Triparma strigata</name>
    <dbReference type="NCBI Taxonomy" id="1606541"/>
    <lineage>
        <taxon>Eukaryota</taxon>
        <taxon>Sar</taxon>
        <taxon>Stramenopiles</taxon>
        <taxon>Ochrophyta</taxon>
        <taxon>Bolidophyceae</taxon>
        <taxon>Parmales</taxon>
        <taxon>Triparmaceae</taxon>
        <taxon>Triparma</taxon>
    </lineage>
</organism>
<accession>A0A9W7AU77</accession>
<protein>
    <recommendedName>
        <fullName evidence="4">Cyclic nucleotide-binding domain-containing protein</fullName>
    </recommendedName>
</protein>
<reference evidence="3" key="1">
    <citation type="journal article" date="2023" name="Commun. Biol.">
        <title>Genome analysis of Parmales, the sister group of diatoms, reveals the evolutionary specialization of diatoms from phago-mixotrophs to photoautotrophs.</title>
        <authorList>
            <person name="Ban H."/>
            <person name="Sato S."/>
            <person name="Yoshikawa S."/>
            <person name="Yamada K."/>
            <person name="Nakamura Y."/>
            <person name="Ichinomiya M."/>
            <person name="Sato N."/>
            <person name="Blanc-Mathieu R."/>
            <person name="Endo H."/>
            <person name="Kuwata A."/>
            <person name="Ogata H."/>
        </authorList>
    </citation>
    <scope>NUCLEOTIDE SEQUENCE [LARGE SCALE GENOMIC DNA]</scope>
    <source>
        <strain evidence="3">NIES 3701</strain>
    </source>
</reference>
<keyword evidence="3" id="KW-1185">Reference proteome</keyword>
<dbReference type="EMBL" id="BRXY01000200">
    <property type="protein sequence ID" value="GMH76696.1"/>
    <property type="molecule type" value="Genomic_DNA"/>
</dbReference>
<evidence type="ECO:0000313" key="3">
    <source>
        <dbReference type="Proteomes" id="UP001165085"/>
    </source>
</evidence>
<evidence type="ECO:0008006" key="4">
    <source>
        <dbReference type="Google" id="ProtNLM"/>
    </source>
</evidence>
<evidence type="ECO:0000313" key="2">
    <source>
        <dbReference type="EMBL" id="GMH76696.1"/>
    </source>
</evidence>
<dbReference type="OrthoDB" id="10344822at2759"/>
<sequence length="325" mass="36329">MLAILLAFITTATLLPIVHSFTTTNSNLIKNIFKATRETCANPQISYPRLHTTKLGYIDDITDSSSLLDGLLEKIQRPTPVEEEDIFANLSHFSLDIITLFAKKPLTTRAFLFLGRIFSLSSEYVVTHHIRTDELAFQITMIAFSGTLFVSSLNREFSLISEALSKAEMRLYSHLKSCLTPSEYKSLLKKTAEPKFFAPGATVINEYRSENNDSLLWLLEGSFSIANNGGIIRENVKKFDSRAHGFLGDVCFLDRLYSEQSNGIPLTTIVAGEEGAKFLVFDGKKLRKEMKRCKRYDSCLRGFLARGMQKKISDLVITAGGVGVV</sequence>
<gene>
    <name evidence="2" type="ORF">TrST_g11359</name>
</gene>
<comment type="caution">
    <text evidence="2">The sequence shown here is derived from an EMBL/GenBank/DDBJ whole genome shotgun (WGS) entry which is preliminary data.</text>
</comment>
<keyword evidence="1" id="KW-0732">Signal</keyword>
<proteinExistence type="predicted"/>
<dbReference type="AlphaFoldDB" id="A0A9W7AU77"/>
<dbReference type="Proteomes" id="UP001165085">
    <property type="component" value="Unassembled WGS sequence"/>
</dbReference>
<feature type="chain" id="PRO_5040977392" description="Cyclic nucleotide-binding domain-containing protein" evidence="1">
    <location>
        <begin position="21"/>
        <end position="325"/>
    </location>
</feature>
<name>A0A9W7AU77_9STRA</name>
<feature type="signal peptide" evidence="1">
    <location>
        <begin position="1"/>
        <end position="20"/>
    </location>
</feature>
<evidence type="ECO:0000256" key="1">
    <source>
        <dbReference type="SAM" id="SignalP"/>
    </source>
</evidence>